<dbReference type="Proteomes" id="UP000214720">
    <property type="component" value="Unassembled WGS sequence"/>
</dbReference>
<keyword evidence="4 7" id="KW-0812">Transmembrane</keyword>
<reference evidence="9" key="1">
    <citation type="submission" date="2017-01" db="EMBL/GenBank/DDBJ databases">
        <title>Genome Analysis of Deinococcus marmoris KOPRI26562.</title>
        <authorList>
            <person name="Kim J.H."/>
            <person name="Oh H.-M."/>
        </authorList>
    </citation>
    <scope>NUCLEOTIDE SEQUENCE [LARGE SCALE GENOMIC DNA]</scope>
    <source>
        <strain evidence="9">PAMC 26633</strain>
    </source>
</reference>
<feature type="transmembrane region" description="Helical" evidence="7">
    <location>
        <begin position="41"/>
        <end position="61"/>
    </location>
</feature>
<evidence type="ECO:0000313" key="8">
    <source>
        <dbReference type="EMBL" id="OXC73066.1"/>
    </source>
</evidence>
<feature type="transmembrane region" description="Helical" evidence="7">
    <location>
        <begin position="290"/>
        <end position="316"/>
    </location>
</feature>
<dbReference type="InterPro" id="IPR002293">
    <property type="entry name" value="AA/rel_permease1"/>
</dbReference>
<gene>
    <name evidence="8" type="ORF">BSU04_37635</name>
</gene>
<evidence type="ECO:0000256" key="5">
    <source>
        <dbReference type="ARBA" id="ARBA00022989"/>
    </source>
</evidence>
<evidence type="ECO:0000256" key="7">
    <source>
        <dbReference type="SAM" id="Phobius"/>
    </source>
</evidence>
<keyword evidence="2" id="KW-0813">Transport</keyword>
<feature type="transmembrane region" description="Helical" evidence="7">
    <location>
        <begin position="157"/>
        <end position="179"/>
    </location>
</feature>
<dbReference type="AlphaFoldDB" id="A0A226WPF4"/>
<accession>A0A226WPF4</accession>
<comment type="caution">
    <text evidence="8">The sequence shown here is derived from an EMBL/GenBank/DDBJ whole genome shotgun (WGS) entry which is preliminary data.</text>
</comment>
<dbReference type="GO" id="GO:0022857">
    <property type="term" value="F:transmembrane transporter activity"/>
    <property type="evidence" value="ECO:0007669"/>
    <property type="project" value="InterPro"/>
</dbReference>
<sequence>MTATAKKRTYLSATSIGLMTAAAVVTSLRGLPLLAKEEMTMFVYLAFTVIFYLIPASLISAELGGAFADRRGGIYTWVGEAFGNRWGFLAIWLQWIQNVVWYPVALTFGAAAIAYTIGRPELATNGVYVGVFCIVAYWLATWVVLQGVEVFARIANWTFIIGTIVPGFVLLALLAYWIYTGHALGWQHLKDPALSAAGHARYWPAIHGFGTIAFLAGIVLLFAGVEVQAVHVMDMRSPSRGYPAAIGLGAIISILIFALGALPIAGILPYEKISLQSGVFDTFAAVITDIWHMQWLVSVLSLLVGVGAISGVLAWLGSPSRGLLETAHEGELPPVLQAKNKQGMPTHILLVQGVIVTLMSCFYFVIKDVSVAFFLISAMTIALYLIAYMLMYAAAIKLRYSAPDLERPFTVPGGIVGMWIFAGVGLAGVVFSFVVSFFPPDQLPVGSPAMYIGLVTLGIVVFGGVPLIIHHVRRSNWAAPADAPVLAAAAAK</sequence>
<dbReference type="RefSeq" id="WP_089164993.1">
    <property type="nucleotide sequence ID" value="NZ_MTHB01000256.1"/>
</dbReference>
<proteinExistence type="predicted"/>
<dbReference type="Pfam" id="PF13520">
    <property type="entry name" value="AA_permease_2"/>
    <property type="match status" value="1"/>
</dbReference>
<feature type="transmembrane region" description="Helical" evidence="7">
    <location>
        <begin position="99"/>
        <end position="117"/>
    </location>
</feature>
<protein>
    <submittedName>
        <fullName evidence="8">Putative glutamate/gamma-aminobutyrate antiporter</fullName>
    </submittedName>
</protein>
<dbReference type="eggNOG" id="COG0531">
    <property type="taxonomic scope" value="Bacteria"/>
</dbReference>
<evidence type="ECO:0000256" key="2">
    <source>
        <dbReference type="ARBA" id="ARBA00022448"/>
    </source>
</evidence>
<evidence type="ECO:0000256" key="1">
    <source>
        <dbReference type="ARBA" id="ARBA00004651"/>
    </source>
</evidence>
<dbReference type="PANTHER" id="PTHR42770:SF15">
    <property type="entry name" value="GLUTAMATE_GAMMA-AMINOBUTYRATE ANTIPORTER-RELATED"/>
    <property type="match status" value="1"/>
</dbReference>
<feature type="transmembrane region" description="Helical" evidence="7">
    <location>
        <begin position="416"/>
        <end position="438"/>
    </location>
</feature>
<comment type="subcellular location">
    <subcellularLocation>
        <location evidence="1">Cell membrane</location>
        <topology evidence="1">Multi-pass membrane protein</topology>
    </subcellularLocation>
</comment>
<feature type="transmembrane region" description="Helical" evidence="7">
    <location>
        <begin position="450"/>
        <end position="469"/>
    </location>
</feature>
<feature type="transmembrane region" description="Helical" evidence="7">
    <location>
        <begin position="202"/>
        <end position="223"/>
    </location>
</feature>
<keyword evidence="5 7" id="KW-1133">Transmembrane helix</keyword>
<dbReference type="InterPro" id="IPR050367">
    <property type="entry name" value="APC_superfamily"/>
</dbReference>
<feature type="transmembrane region" description="Helical" evidence="7">
    <location>
        <begin position="123"/>
        <end position="145"/>
    </location>
</feature>
<keyword evidence="6 7" id="KW-0472">Membrane</keyword>
<evidence type="ECO:0000256" key="6">
    <source>
        <dbReference type="ARBA" id="ARBA00023136"/>
    </source>
</evidence>
<organism evidence="8 9">
    <name type="scientific">Caballeronia sordidicola</name>
    <name type="common">Burkholderia sordidicola</name>
    <dbReference type="NCBI Taxonomy" id="196367"/>
    <lineage>
        <taxon>Bacteria</taxon>
        <taxon>Pseudomonadati</taxon>
        <taxon>Pseudomonadota</taxon>
        <taxon>Betaproteobacteria</taxon>
        <taxon>Burkholderiales</taxon>
        <taxon>Burkholderiaceae</taxon>
        <taxon>Caballeronia</taxon>
    </lineage>
</organism>
<dbReference type="Gene3D" id="1.20.1740.10">
    <property type="entry name" value="Amino acid/polyamine transporter I"/>
    <property type="match status" value="1"/>
</dbReference>
<dbReference type="GO" id="GO:0005886">
    <property type="term" value="C:plasma membrane"/>
    <property type="evidence" value="ECO:0007669"/>
    <property type="project" value="UniProtKB-SubCell"/>
</dbReference>
<feature type="transmembrane region" description="Helical" evidence="7">
    <location>
        <begin position="372"/>
        <end position="395"/>
    </location>
</feature>
<feature type="transmembrane region" description="Helical" evidence="7">
    <location>
        <begin position="244"/>
        <end position="270"/>
    </location>
</feature>
<dbReference type="PANTHER" id="PTHR42770">
    <property type="entry name" value="AMINO ACID TRANSPORTER-RELATED"/>
    <property type="match status" value="1"/>
</dbReference>
<feature type="transmembrane region" description="Helical" evidence="7">
    <location>
        <begin position="12"/>
        <end position="35"/>
    </location>
</feature>
<dbReference type="EMBL" id="MTHB01000256">
    <property type="protein sequence ID" value="OXC73066.1"/>
    <property type="molecule type" value="Genomic_DNA"/>
</dbReference>
<name>A0A226WPF4_CABSO</name>
<keyword evidence="3" id="KW-1003">Cell membrane</keyword>
<evidence type="ECO:0000313" key="9">
    <source>
        <dbReference type="Proteomes" id="UP000214720"/>
    </source>
</evidence>
<dbReference type="OrthoDB" id="9804700at2"/>
<evidence type="ECO:0000256" key="3">
    <source>
        <dbReference type="ARBA" id="ARBA00022475"/>
    </source>
</evidence>
<dbReference type="PIRSF" id="PIRSF006060">
    <property type="entry name" value="AA_transporter"/>
    <property type="match status" value="1"/>
</dbReference>
<evidence type="ECO:0000256" key="4">
    <source>
        <dbReference type="ARBA" id="ARBA00022692"/>
    </source>
</evidence>
<feature type="transmembrane region" description="Helical" evidence="7">
    <location>
        <begin position="348"/>
        <end position="366"/>
    </location>
</feature>